<reference evidence="2" key="1">
    <citation type="submission" date="2014-12" db="EMBL/GenBank/DDBJ databases">
        <title>Insight into the proteome of Arion vulgaris.</title>
        <authorList>
            <person name="Aradska J."/>
            <person name="Bulat T."/>
            <person name="Smidak R."/>
            <person name="Sarate P."/>
            <person name="Gangsoo J."/>
            <person name="Sialana F."/>
            <person name="Bilban M."/>
            <person name="Lubec G."/>
        </authorList>
    </citation>
    <scope>NUCLEOTIDE SEQUENCE</scope>
    <source>
        <tissue evidence="2">Skin</tissue>
    </source>
</reference>
<feature type="domain" description="Peptidase M13 N-terminal" evidence="1">
    <location>
        <begin position="6"/>
        <end position="81"/>
    </location>
</feature>
<dbReference type="GO" id="GO:0004222">
    <property type="term" value="F:metalloendopeptidase activity"/>
    <property type="evidence" value="ECO:0007669"/>
    <property type="project" value="InterPro"/>
</dbReference>
<dbReference type="PROSITE" id="PS51885">
    <property type="entry name" value="NEPRILYSIN"/>
    <property type="match status" value="1"/>
</dbReference>
<evidence type="ECO:0000313" key="2">
    <source>
        <dbReference type="EMBL" id="CEK62766.1"/>
    </source>
</evidence>
<dbReference type="EMBL" id="HACG01015901">
    <property type="protein sequence ID" value="CEK62766.1"/>
    <property type="molecule type" value="Transcribed_RNA"/>
</dbReference>
<gene>
    <name evidence="2" type="primary">ORF46097</name>
</gene>
<dbReference type="Gene3D" id="1.10.1380.10">
    <property type="entry name" value="Neutral endopeptidase , domain2"/>
    <property type="match status" value="1"/>
</dbReference>
<dbReference type="InterPro" id="IPR000718">
    <property type="entry name" value="Peptidase_M13"/>
</dbReference>
<dbReference type="InterPro" id="IPR008753">
    <property type="entry name" value="Peptidase_M13_N"/>
</dbReference>
<name>A0A0B6Z4D2_9EUPU</name>
<dbReference type="AlphaFoldDB" id="A0A0B6Z4D2"/>
<sequence length="82" mass="9801">LPNMSKNDIIIVRYPTIFKEITELLQHTDTRIVVNYLMLKFILKYSDIIGEKYNTYLMNEMKARYGTTSLEVRYRKCARMVS</sequence>
<dbReference type="SUPFAM" id="SSF55486">
    <property type="entry name" value="Metalloproteases ('zincins'), catalytic domain"/>
    <property type="match status" value="1"/>
</dbReference>
<accession>A0A0B6Z4D2</accession>
<dbReference type="GO" id="GO:0006508">
    <property type="term" value="P:proteolysis"/>
    <property type="evidence" value="ECO:0007669"/>
    <property type="project" value="InterPro"/>
</dbReference>
<feature type="non-terminal residue" evidence="2">
    <location>
        <position position="82"/>
    </location>
</feature>
<protein>
    <recommendedName>
        <fullName evidence="1">Peptidase M13 N-terminal domain-containing protein</fullName>
    </recommendedName>
</protein>
<proteinExistence type="predicted"/>
<feature type="non-terminal residue" evidence="2">
    <location>
        <position position="1"/>
    </location>
</feature>
<evidence type="ECO:0000259" key="1">
    <source>
        <dbReference type="Pfam" id="PF05649"/>
    </source>
</evidence>
<organism evidence="2">
    <name type="scientific">Arion vulgaris</name>
    <dbReference type="NCBI Taxonomy" id="1028688"/>
    <lineage>
        <taxon>Eukaryota</taxon>
        <taxon>Metazoa</taxon>
        <taxon>Spiralia</taxon>
        <taxon>Lophotrochozoa</taxon>
        <taxon>Mollusca</taxon>
        <taxon>Gastropoda</taxon>
        <taxon>Heterobranchia</taxon>
        <taxon>Euthyneura</taxon>
        <taxon>Panpulmonata</taxon>
        <taxon>Eupulmonata</taxon>
        <taxon>Stylommatophora</taxon>
        <taxon>Helicina</taxon>
        <taxon>Arionoidea</taxon>
        <taxon>Arionidae</taxon>
        <taxon>Arion</taxon>
    </lineage>
</organism>
<dbReference type="Pfam" id="PF05649">
    <property type="entry name" value="Peptidase_M13_N"/>
    <property type="match status" value="1"/>
</dbReference>
<dbReference type="InterPro" id="IPR042089">
    <property type="entry name" value="Peptidase_M13_dom_2"/>
</dbReference>